<dbReference type="AlphaFoldDB" id="B2T7G2"/>
<dbReference type="Proteomes" id="UP000001739">
    <property type="component" value="Chromosome 1"/>
</dbReference>
<organism evidence="1 2">
    <name type="scientific">Paraburkholderia phytofirmans (strain DSM 17436 / LMG 22146 / PsJN)</name>
    <name type="common">Burkholderia phytofirmans</name>
    <dbReference type="NCBI Taxonomy" id="398527"/>
    <lineage>
        <taxon>Bacteria</taxon>
        <taxon>Pseudomonadati</taxon>
        <taxon>Pseudomonadota</taxon>
        <taxon>Betaproteobacteria</taxon>
        <taxon>Burkholderiales</taxon>
        <taxon>Burkholderiaceae</taxon>
        <taxon>Paraburkholderia</taxon>
    </lineage>
</organism>
<gene>
    <name evidence="1" type="ordered locus">Bphyt_3855</name>
</gene>
<dbReference type="RefSeq" id="WP_012434765.1">
    <property type="nucleotide sequence ID" value="NC_010681.1"/>
</dbReference>
<dbReference type="HOGENOM" id="CLU_050666_3_2_4"/>
<accession>B2T7G2</accession>
<dbReference type="KEGG" id="bpy:Bphyt_3855"/>
<dbReference type="STRING" id="398527.Bphyt_3855"/>
<dbReference type="OrthoDB" id="4119964at2"/>
<evidence type="ECO:0008006" key="3">
    <source>
        <dbReference type="Google" id="ProtNLM"/>
    </source>
</evidence>
<dbReference type="EMBL" id="CP001052">
    <property type="protein sequence ID" value="ACD18243.1"/>
    <property type="molecule type" value="Genomic_DNA"/>
</dbReference>
<dbReference type="Pfam" id="PF11185">
    <property type="entry name" value="DUF2971"/>
    <property type="match status" value="1"/>
</dbReference>
<reference evidence="1 2" key="1">
    <citation type="journal article" date="2011" name="J. Bacteriol.">
        <title>Complete genome sequence of the plant growth-promoting endophyte Burkholderia phytofirmans strain PsJN.</title>
        <authorList>
            <person name="Weilharter A."/>
            <person name="Mitter B."/>
            <person name="Shin M.V."/>
            <person name="Chain P.S."/>
            <person name="Nowak J."/>
            <person name="Sessitsch A."/>
        </authorList>
    </citation>
    <scope>NUCLEOTIDE SEQUENCE [LARGE SCALE GENOMIC DNA]</scope>
    <source>
        <strain evidence="2">DSM 17436 / LMG 22146 / PsJN</strain>
    </source>
</reference>
<dbReference type="InterPro" id="IPR021352">
    <property type="entry name" value="DUF2971"/>
</dbReference>
<name>B2T7G2_PARPJ</name>
<sequence>MRLYYLTELKWAEKILREERFKLSTIAELNDPFELLGAAVGERTARRAYQMLHSHWRQSIGMLCTSRSWESPVMWAHYGNKHQGVCIGFDLDGADAYEVTYKEDRITGLLEHIGHGKKLLEEQMHAILTTKFKDWSYEREWRLFARLDQRAPEDGKYYLNFEPHIKLREVILGARCNASVQTIAEAVKPTGTRVEIFKARAAFDSFRIVRQNNLSSVFIEPRNEA</sequence>
<evidence type="ECO:0000313" key="1">
    <source>
        <dbReference type="EMBL" id="ACD18243.1"/>
    </source>
</evidence>
<dbReference type="eggNOG" id="ENOG5031W6X">
    <property type="taxonomic scope" value="Bacteria"/>
</dbReference>
<evidence type="ECO:0000313" key="2">
    <source>
        <dbReference type="Proteomes" id="UP000001739"/>
    </source>
</evidence>
<protein>
    <recommendedName>
        <fullName evidence="3">DUF2971 domain-containing protein</fullName>
    </recommendedName>
</protein>
<proteinExistence type="predicted"/>